<dbReference type="InterPro" id="IPR020846">
    <property type="entry name" value="MFS_dom"/>
</dbReference>
<dbReference type="PROSITE" id="PS50850">
    <property type="entry name" value="MFS"/>
    <property type="match status" value="1"/>
</dbReference>
<evidence type="ECO:0000256" key="2">
    <source>
        <dbReference type="ARBA" id="ARBA00022448"/>
    </source>
</evidence>
<name>A0A561E377_9MICO</name>
<evidence type="ECO:0000256" key="6">
    <source>
        <dbReference type="SAM" id="MobiDB-lite"/>
    </source>
</evidence>
<feature type="transmembrane region" description="Helical" evidence="7">
    <location>
        <begin position="297"/>
        <end position="319"/>
    </location>
</feature>
<feature type="transmembrane region" description="Helical" evidence="7">
    <location>
        <begin position="229"/>
        <end position="249"/>
    </location>
</feature>
<dbReference type="Proteomes" id="UP000318297">
    <property type="component" value="Unassembled WGS sequence"/>
</dbReference>
<evidence type="ECO:0000259" key="8">
    <source>
        <dbReference type="PROSITE" id="PS50850"/>
    </source>
</evidence>
<comment type="caution">
    <text evidence="9">The sequence shown here is derived from an EMBL/GenBank/DDBJ whole genome shotgun (WGS) entry which is preliminary data.</text>
</comment>
<dbReference type="EMBL" id="VIVQ01000002">
    <property type="protein sequence ID" value="TWE10050.1"/>
    <property type="molecule type" value="Genomic_DNA"/>
</dbReference>
<dbReference type="GO" id="GO:0005886">
    <property type="term" value="C:plasma membrane"/>
    <property type="evidence" value="ECO:0007669"/>
    <property type="project" value="UniProtKB-SubCell"/>
</dbReference>
<dbReference type="Pfam" id="PF07690">
    <property type="entry name" value="MFS_1"/>
    <property type="match status" value="1"/>
</dbReference>
<dbReference type="CDD" id="cd17321">
    <property type="entry name" value="MFS_MMR_MDR_like"/>
    <property type="match status" value="1"/>
</dbReference>
<gene>
    <name evidence="9" type="ORF">BKA23_2398</name>
</gene>
<keyword evidence="4 7" id="KW-1133">Transmembrane helix</keyword>
<dbReference type="Gene3D" id="1.20.1250.20">
    <property type="entry name" value="MFS general substrate transporter like domains"/>
    <property type="match status" value="2"/>
</dbReference>
<reference evidence="9 10" key="1">
    <citation type="submission" date="2019-06" db="EMBL/GenBank/DDBJ databases">
        <title>Sequencing the genomes of 1000 actinobacteria strains.</title>
        <authorList>
            <person name="Klenk H.-P."/>
        </authorList>
    </citation>
    <scope>NUCLEOTIDE SEQUENCE [LARGE SCALE GENOMIC DNA]</scope>
    <source>
        <strain evidence="9 10">DSM 19560</strain>
    </source>
</reference>
<evidence type="ECO:0000313" key="9">
    <source>
        <dbReference type="EMBL" id="TWE10050.1"/>
    </source>
</evidence>
<feature type="transmembrane region" description="Helical" evidence="7">
    <location>
        <begin position="533"/>
        <end position="554"/>
    </location>
</feature>
<dbReference type="SUPFAM" id="SSF103473">
    <property type="entry name" value="MFS general substrate transporter"/>
    <property type="match status" value="1"/>
</dbReference>
<keyword evidence="10" id="KW-1185">Reference proteome</keyword>
<evidence type="ECO:0000256" key="4">
    <source>
        <dbReference type="ARBA" id="ARBA00022989"/>
    </source>
</evidence>
<feature type="transmembrane region" description="Helical" evidence="7">
    <location>
        <begin position="30"/>
        <end position="52"/>
    </location>
</feature>
<dbReference type="InterPro" id="IPR036259">
    <property type="entry name" value="MFS_trans_sf"/>
</dbReference>
<evidence type="ECO:0000256" key="3">
    <source>
        <dbReference type="ARBA" id="ARBA00022692"/>
    </source>
</evidence>
<dbReference type="RefSeq" id="WP_145228781.1">
    <property type="nucleotide sequence ID" value="NZ_VIVQ01000002.1"/>
</dbReference>
<feature type="transmembrane region" description="Helical" evidence="7">
    <location>
        <begin position="94"/>
        <end position="115"/>
    </location>
</feature>
<evidence type="ECO:0000256" key="7">
    <source>
        <dbReference type="SAM" id="Phobius"/>
    </source>
</evidence>
<feature type="domain" description="Major facilitator superfamily (MFS) profile" evidence="8">
    <location>
        <begin position="28"/>
        <end position="559"/>
    </location>
</feature>
<feature type="transmembrane region" description="Helical" evidence="7">
    <location>
        <begin position="64"/>
        <end position="82"/>
    </location>
</feature>
<protein>
    <submittedName>
        <fullName evidence="9">MFS transporter</fullName>
    </submittedName>
</protein>
<dbReference type="PANTHER" id="PTHR42718">
    <property type="entry name" value="MAJOR FACILITATOR SUPERFAMILY MULTIDRUG TRANSPORTER MFSC"/>
    <property type="match status" value="1"/>
</dbReference>
<dbReference type="PANTHER" id="PTHR42718:SF9">
    <property type="entry name" value="MAJOR FACILITATOR SUPERFAMILY MULTIDRUG TRANSPORTER MFSC"/>
    <property type="match status" value="1"/>
</dbReference>
<organism evidence="9 10">
    <name type="scientific">Rudaeicoccus suwonensis</name>
    <dbReference type="NCBI Taxonomy" id="657409"/>
    <lineage>
        <taxon>Bacteria</taxon>
        <taxon>Bacillati</taxon>
        <taxon>Actinomycetota</taxon>
        <taxon>Actinomycetes</taxon>
        <taxon>Micrococcales</taxon>
        <taxon>Dermacoccaceae</taxon>
        <taxon>Rudaeicoccus</taxon>
    </lineage>
</organism>
<keyword evidence="5 7" id="KW-0472">Membrane</keyword>
<dbReference type="OrthoDB" id="9781469at2"/>
<proteinExistence type="predicted"/>
<accession>A0A561E377</accession>
<keyword evidence="3 7" id="KW-0812">Transmembrane</keyword>
<dbReference type="AlphaFoldDB" id="A0A561E377"/>
<sequence length="581" mass="59368">MNNTPATDGAAPTPAATSTQSPSLTRGTMIAAALAVCVAQVGIAIPAVLNGLFQQDLGTSASQLTWISDAFLVPVTLLELSFGVVGDLFGRKRLLVIGAALLAIGEFIAVLTPGLSSSTGTRVAVLLTGQVIAGIGAAALFPTSLAMIAAGTHTAERRNRSVTTWAAMLSFGGAISPIVGGFLARYSFGSDPNASWRWGFLFVGIVATLSALVSWRMATNSSAPQGRSLDWPGQITIAIALFALLFAVIQGPTSGWGSGLVIGGFIVFVLAFVAFIAAERRSTAPLLRLDLFSNRAFAIAAVATVIGMFAFLGTAYATSIRLSSIQGFTPLKTSIAFILLNGIALVQMPLTHRLMTRINPKWLLSGGMGLIFVGDLWMSQLSAANRSIAPIIVPLALAGIGFALSVSAVTAVAVNTAPNHLAGMASGTTSLLRDFGFTLGPAVIGAVALSHATTLLHEKISSTPALQAGLKAFQQAPQHVPAEQKASVQGAVDAVMSGPLGANAVPSTVTAGGKTEPFNPLKDAAFHALNTSYSIGFIVCAIGALVACLIAIAIPGGSRDVLIESDSLVDPEGATAANPAV</sequence>
<dbReference type="GO" id="GO:0022857">
    <property type="term" value="F:transmembrane transporter activity"/>
    <property type="evidence" value="ECO:0007669"/>
    <property type="project" value="InterPro"/>
</dbReference>
<feature type="transmembrane region" description="Helical" evidence="7">
    <location>
        <begin position="162"/>
        <end position="184"/>
    </location>
</feature>
<feature type="transmembrane region" description="Helical" evidence="7">
    <location>
        <begin position="196"/>
        <end position="217"/>
    </location>
</feature>
<feature type="transmembrane region" description="Helical" evidence="7">
    <location>
        <begin position="127"/>
        <end position="150"/>
    </location>
</feature>
<evidence type="ECO:0000256" key="1">
    <source>
        <dbReference type="ARBA" id="ARBA00004651"/>
    </source>
</evidence>
<feature type="transmembrane region" description="Helical" evidence="7">
    <location>
        <begin position="255"/>
        <end position="277"/>
    </location>
</feature>
<keyword evidence="2" id="KW-0813">Transport</keyword>
<feature type="transmembrane region" description="Helical" evidence="7">
    <location>
        <begin position="391"/>
        <end position="414"/>
    </location>
</feature>
<feature type="transmembrane region" description="Helical" evidence="7">
    <location>
        <begin position="331"/>
        <end position="350"/>
    </location>
</feature>
<evidence type="ECO:0000313" key="10">
    <source>
        <dbReference type="Proteomes" id="UP000318297"/>
    </source>
</evidence>
<feature type="transmembrane region" description="Helical" evidence="7">
    <location>
        <begin position="362"/>
        <end position="379"/>
    </location>
</feature>
<dbReference type="InterPro" id="IPR011701">
    <property type="entry name" value="MFS"/>
</dbReference>
<comment type="subcellular location">
    <subcellularLocation>
        <location evidence="1">Cell membrane</location>
        <topology evidence="1">Multi-pass membrane protein</topology>
    </subcellularLocation>
</comment>
<feature type="region of interest" description="Disordered" evidence="6">
    <location>
        <begin position="1"/>
        <end position="22"/>
    </location>
</feature>
<evidence type="ECO:0000256" key="5">
    <source>
        <dbReference type="ARBA" id="ARBA00023136"/>
    </source>
</evidence>